<evidence type="ECO:0000256" key="3">
    <source>
        <dbReference type="ARBA" id="ARBA00022741"/>
    </source>
</evidence>
<dbReference type="Pfam" id="PF02934">
    <property type="entry name" value="GatB_N"/>
    <property type="match status" value="1"/>
</dbReference>
<dbReference type="EMBL" id="CP046236">
    <property type="protein sequence ID" value="WFD48339.1"/>
    <property type="molecule type" value="Genomic_DNA"/>
</dbReference>
<keyword evidence="3 7" id="KW-0547">Nucleotide-binding</keyword>
<dbReference type="Proteomes" id="UP000818624">
    <property type="component" value="Chromosome 3"/>
</dbReference>
<dbReference type="EC" id="6.3.5.-" evidence="7"/>
<dbReference type="InterPro" id="IPR004413">
    <property type="entry name" value="GatB"/>
</dbReference>
<dbReference type="InterPro" id="IPR017959">
    <property type="entry name" value="Asn/Gln-tRNA_amidoTrfase_suB/E"/>
</dbReference>
<evidence type="ECO:0000313" key="10">
    <source>
        <dbReference type="Proteomes" id="UP000818624"/>
    </source>
</evidence>
<name>A0ABY8ETS6_MALFU</name>
<comment type="similarity">
    <text evidence="1 7">Belongs to the GatB/GatE family. GatB subfamily.</text>
</comment>
<dbReference type="NCBIfam" id="NF004012">
    <property type="entry name" value="PRK05477.1-2"/>
    <property type="match status" value="1"/>
</dbReference>
<dbReference type="NCBIfam" id="NF004014">
    <property type="entry name" value="PRK05477.1-4"/>
    <property type="match status" value="1"/>
</dbReference>
<dbReference type="InterPro" id="IPR006075">
    <property type="entry name" value="Asn/Gln-tRNA_Trfase_suB/E_cat"/>
</dbReference>
<dbReference type="InterPro" id="IPR003789">
    <property type="entry name" value="Asn/Gln_tRNA_amidoTrase-B-like"/>
</dbReference>
<dbReference type="SUPFAM" id="SSF55931">
    <property type="entry name" value="Glutamine synthetase/guanido kinase"/>
    <property type="match status" value="1"/>
</dbReference>
<comment type="function">
    <text evidence="7">Allows the formation of correctly charged Gln-tRNA(Gln) through the transamidation of misacylated Glu-tRNA(Gln) in the mitochondria. The reaction takes place in the presence of glutamine and ATP through an activated gamma-phospho-Glu-tRNA(Gln).</text>
</comment>
<protein>
    <recommendedName>
        <fullName evidence="7">Glutamyl-tRNA(Gln) amidotransferase subunit B, mitochondrial</fullName>
        <shortName evidence="7">Glu-AdT subunit B</shortName>
        <ecNumber evidence="7">6.3.5.-</ecNumber>
    </recommendedName>
</protein>
<dbReference type="InterPro" id="IPR018027">
    <property type="entry name" value="Asn/Gln_amidotransferase"/>
</dbReference>
<dbReference type="HAMAP" id="MF_00121">
    <property type="entry name" value="GatB"/>
    <property type="match status" value="1"/>
</dbReference>
<evidence type="ECO:0000256" key="1">
    <source>
        <dbReference type="ARBA" id="ARBA00005306"/>
    </source>
</evidence>
<reference evidence="9 10" key="1">
    <citation type="journal article" date="2020" name="Elife">
        <title>Loss of centromere function drives karyotype evolution in closely related Malassezia species.</title>
        <authorList>
            <person name="Sankaranarayanan S.R."/>
            <person name="Ianiri G."/>
            <person name="Coelho M.A."/>
            <person name="Reza M.H."/>
            <person name="Thimmappa B.C."/>
            <person name="Ganguly P."/>
            <person name="Vadnala R.N."/>
            <person name="Sun S."/>
            <person name="Siddharthan R."/>
            <person name="Tellgren-Roth C."/>
            <person name="Dawson T.L."/>
            <person name="Heitman J."/>
            <person name="Sanyal K."/>
        </authorList>
    </citation>
    <scope>NUCLEOTIDE SEQUENCE [LARGE SCALE GENOMIC DNA]</scope>
    <source>
        <strain evidence="9">CBS14141</strain>
    </source>
</reference>
<gene>
    <name evidence="9" type="ORF">GLX27_003008</name>
</gene>
<dbReference type="Pfam" id="PF02637">
    <property type="entry name" value="GatB_Yqey"/>
    <property type="match status" value="1"/>
</dbReference>
<evidence type="ECO:0000256" key="5">
    <source>
        <dbReference type="ARBA" id="ARBA00022917"/>
    </source>
</evidence>
<comment type="subunit">
    <text evidence="7">Subunit of the heterotrimeric GatCAB amidotransferase (AdT) complex, composed of A, B and C subunits.</text>
</comment>
<evidence type="ECO:0000259" key="8">
    <source>
        <dbReference type="SMART" id="SM00845"/>
    </source>
</evidence>
<comment type="subcellular location">
    <subcellularLocation>
        <location evidence="7">Mitochondrion</location>
    </subcellularLocation>
</comment>
<keyword evidence="7" id="KW-0496">Mitochondrion</keyword>
<evidence type="ECO:0000313" key="9">
    <source>
        <dbReference type="EMBL" id="WFD48339.1"/>
    </source>
</evidence>
<evidence type="ECO:0000256" key="4">
    <source>
        <dbReference type="ARBA" id="ARBA00022840"/>
    </source>
</evidence>
<dbReference type="PANTHER" id="PTHR11659">
    <property type="entry name" value="GLUTAMYL-TRNA GLN AMIDOTRANSFERASE SUBUNIT B MITOCHONDRIAL AND PROKARYOTIC PET112-RELATED"/>
    <property type="match status" value="1"/>
</dbReference>
<dbReference type="Gene3D" id="1.10.10.410">
    <property type="match status" value="1"/>
</dbReference>
<organism evidence="9 10">
    <name type="scientific">Malassezia furfur</name>
    <name type="common">Pityriasis versicolor infection agent</name>
    <name type="synonym">Pityrosporum furfur</name>
    <dbReference type="NCBI Taxonomy" id="55194"/>
    <lineage>
        <taxon>Eukaryota</taxon>
        <taxon>Fungi</taxon>
        <taxon>Dikarya</taxon>
        <taxon>Basidiomycota</taxon>
        <taxon>Ustilaginomycotina</taxon>
        <taxon>Malasseziomycetes</taxon>
        <taxon>Malasseziales</taxon>
        <taxon>Malasseziaceae</taxon>
        <taxon>Malassezia</taxon>
    </lineage>
</organism>
<feature type="domain" description="Asn/Gln amidotransferase" evidence="8">
    <location>
        <begin position="385"/>
        <end position="540"/>
    </location>
</feature>
<evidence type="ECO:0000256" key="2">
    <source>
        <dbReference type="ARBA" id="ARBA00022598"/>
    </source>
</evidence>
<sequence>MAALRNRASRAFCTGARLGRKALLPDGWEAVVGIECHAQLNVPHKLFSPTAPSSSALPNTHVAPFDAGYPGTLPRLQNSAVAAALRAALALQCTIVPRSYFDRKHYFYADQPMGYQITQKRIPYAHSGTVSIRFEDGYLSHEDDALQVPIEQVQLEQDTAKSTYYLMDVGAEQRRTQLLDYNRAGVALIEIVSAPAMRTPEQAGAYVRKVRDLLRCVDASDGNMNEGSLRCDVNVSIHKIGEPFGARCEIKNLNSVKFLMQAIAYEVQRQYAEVEAGRVVEQMSRGFDEARGVTYAMRSKEDAPDYRYLHEPNIPPLDVPASQVEALRATMPELPDERHARLCETYGLSIRDVNVLTRVNAEDDAAMPIEWERQAGVEYCASAVDFFEALVRDGIAPQTAVNWTIHHLLKELNAAEVPFCYSPVPPMVLAELIRVVDEQMITPKTAHVLLREMITAKAIPYDGTALRIRDLIESRALGQLRTDEQLRPVCVAVLEEHAKDVAAVRAGKTKALQKLVGAVMRRTGGRADAVAASALLAALIAST</sequence>
<keyword evidence="2 7" id="KW-0436">Ligase</keyword>
<evidence type="ECO:0000256" key="7">
    <source>
        <dbReference type="HAMAP-Rule" id="MF_03147"/>
    </source>
</evidence>
<keyword evidence="5 7" id="KW-0648">Protein biosynthesis</keyword>
<dbReference type="SMART" id="SM00845">
    <property type="entry name" value="GatB_Yqey"/>
    <property type="match status" value="1"/>
</dbReference>
<dbReference type="InterPro" id="IPR023168">
    <property type="entry name" value="GatB_Yqey_C_2"/>
</dbReference>
<dbReference type="InterPro" id="IPR014746">
    <property type="entry name" value="Gln_synth/guanido_kin_cat_dom"/>
</dbReference>
<keyword evidence="4 7" id="KW-0067">ATP-binding</keyword>
<dbReference type="NCBIfam" id="TIGR00133">
    <property type="entry name" value="gatB"/>
    <property type="match status" value="1"/>
</dbReference>
<keyword evidence="10" id="KW-1185">Reference proteome</keyword>
<dbReference type="InterPro" id="IPR017958">
    <property type="entry name" value="Gln-tRNA_amidoTrfase_suB_CS"/>
</dbReference>
<dbReference type="SUPFAM" id="SSF89095">
    <property type="entry name" value="GatB/YqeY motif"/>
    <property type="match status" value="1"/>
</dbReference>
<dbReference type="PROSITE" id="PS01234">
    <property type="entry name" value="GATB"/>
    <property type="match status" value="1"/>
</dbReference>
<accession>A0ABY8ETS6</accession>
<comment type="catalytic activity">
    <reaction evidence="6 7">
        <text>L-glutamyl-tRNA(Gln) + L-glutamine + ATP + H2O = L-glutaminyl-tRNA(Gln) + L-glutamate + ADP + phosphate + H(+)</text>
        <dbReference type="Rhea" id="RHEA:17521"/>
        <dbReference type="Rhea" id="RHEA-COMP:9681"/>
        <dbReference type="Rhea" id="RHEA-COMP:9684"/>
        <dbReference type="ChEBI" id="CHEBI:15377"/>
        <dbReference type="ChEBI" id="CHEBI:15378"/>
        <dbReference type="ChEBI" id="CHEBI:29985"/>
        <dbReference type="ChEBI" id="CHEBI:30616"/>
        <dbReference type="ChEBI" id="CHEBI:43474"/>
        <dbReference type="ChEBI" id="CHEBI:58359"/>
        <dbReference type="ChEBI" id="CHEBI:78520"/>
        <dbReference type="ChEBI" id="CHEBI:78521"/>
        <dbReference type="ChEBI" id="CHEBI:456216"/>
    </reaction>
</comment>
<dbReference type="PANTHER" id="PTHR11659:SF0">
    <property type="entry name" value="GLUTAMYL-TRNA(GLN) AMIDOTRANSFERASE SUBUNIT B, MITOCHONDRIAL"/>
    <property type="match status" value="1"/>
</dbReference>
<proteinExistence type="inferred from homology"/>
<evidence type="ECO:0000256" key="6">
    <source>
        <dbReference type="ARBA" id="ARBA00047913"/>
    </source>
</evidence>